<dbReference type="GO" id="GO:0003677">
    <property type="term" value="F:DNA binding"/>
    <property type="evidence" value="ECO:0007669"/>
    <property type="project" value="InterPro"/>
</dbReference>
<dbReference type="InterPro" id="IPR050679">
    <property type="entry name" value="Bact_HTH_transcr_reg"/>
</dbReference>
<organism evidence="2 3">
    <name type="scientific">Falsochrobactrum shanghaiense</name>
    <dbReference type="NCBI Taxonomy" id="2201899"/>
    <lineage>
        <taxon>Bacteria</taxon>
        <taxon>Pseudomonadati</taxon>
        <taxon>Pseudomonadota</taxon>
        <taxon>Alphaproteobacteria</taxon>
        <taxon>Hyphomicrobiales</taxon>
        <taxon>Brucellaceae</taxon>
        <taxon>Falsochrobactrum</taxon>
    </lineage>
</organism>
<proteinExistence type="predicted"/>
<comment type="caution">
    <text evidence="2">The sequence shown here is derived from an EMBL/GenBank/DDBJ whole genome shotgun (WGS) entry which is preliminary data.</text>
</comment>
<evidence type="ECO:0000313" key="2">
    <source>
        <dbReference type="EMBL" id="PWL16356.1"/>
    </source>
</evidence>
<dbReference type="Gene3D" id="3.40.1410.10">
    <property type="entry name" value="Chorismate lyase-like"/>
    <property type="match status" value="1"/>
</dbReference>
<dbReference type="PANTHER" id="PTHR44846">
    <property type="entry name" value="MANNOSYL-D-GLYCERATE TRANSPORT/METABOLISM SYSTEM REPRESSOR MNGR-RELATED"/>
    <property type="match status" value="1"/>
</dbReference>
<sequence>MQRLGVDSRSRVIQSGVEPATSDVAAKLEIREGMPVLRHTALILGDDVPFLLTTRYFPLDLIPDFENRLLRGGSFTALLREEGLGPLQRASTVVGARMPQDEESGLLSCPHNAPLLAVSALGRLPGGRAVEWQHAVMNSLLIRLSFTS</sequence>
<gene>
    <name evidence="2" type="ORF">DKP76_17960</name>
</gene>
<protein>
    <recommendedName>
        <fullName evidence="1">UbiC transcription regulator-associated domain-containing protein</fullName>
    </recommendedName>
</protein>
<dbReference type="GO" id="GO:0006355">
    <property type="term" value="P:regulation of DNA-templated transcription"/>
    <property type="evidence" value="ECO:0007669"/>
    <property type="project" value="InterPro"/>
</dbReference>
<evidence type="ECO:0000259" key="1">
    <source>
        <dbReference type="SMART" id="SM00866"/>
    </source>
</evidence>
<dbReference type="EMBL" id="QGDB01000013">
    <property type="protein sequence ID" value="PWL16356.1"/>
    <property type="molecule type" value="Genomic_DNA"/>
</dbReference>
<accession>A0A316J4P6</accession>
<dbReference type="InterPro" id="IPR028978">
    <property type="entry name" value="Chorismate_lyase_/UTRA_dom_sf"/>
</dbReference>
<feature type="domain" description="UbiC transcription regulator-associated" evidence="1">
    <location>
        <begin position="3"/>
        <end position="143"/>
    </location>
</feature>
<dbReference type="InterPro" id="IPR011663">
    <property type="entry name" value="UTRA"/>
</dbReference>
<dbReference type="AlphaFoldDB" id="A0A316J4P6"/>
<dbReference type="Proteomes" id="UP000245865">
    <property type="component" value="Unassembled WGS sequence"/>
</dbReference>
<dbReference type="Pfam" id="PF07702">
    <property type="entry name" value="UTRA"/>
    <property type="match status" value="1"/>
</dbReference>
<evidence type="ECO:0000313" key="3">
    <source>
        <dbReference type="Proteomes" id="UP000245865"/>
    </source>
</evidence>
<reference evidence="2 3" key="1">
    <citation type="submission" date="2018-05" db="EMBL/GenBank/DDBJ databases">
        <title>Comparative genomic sequence analysis between strain HN4 and CCM 8460T (Falsochrobactrum ovis) will provide more evidence to prove that HN4 is a new species of Falsochrobactrum.</title>
        <authorList>
            <person name="Lyu W."/>
            <person name="Sun L."/>
            <person name="Yao L."/>
        </authorList>
    </citation>
    <scope>NUCLEOTIDE SEQUENCE [LARGE SCALE GENOMIC DNA]</scope>
    <source>
        <strain evidence="2 3">HN4</strain>
    </source>
</reference>
<name>A0A316J4P6_9HYPH</name>
<keyword evidence="3" id="KW-1185">Reference proteome</keyword>
<dbReference type="SUPFAM" id="SSF64288">
    <property type="entry name" value="Chorismate lyase-like"/>
    <property type="match status" value="1"/>
</dbReference>
<dbReference type="SMART" id="SM00866">
    <property type="entry name" value="UTRA"/>
    <property type="match status" value="1"/>
</dbReference>